<accession>A0ABQ5EUX1</accession>
<proteinExistence type="predicted"/>
<feature type="region of interest" description="Disordered" evidence="1">
    <location>
        <begin position="1"/>
        <end position="27"/>
    </location>
</feature>
<gene>
    <name evidence="2" type="ORF">Tco_0989794</name>
</gene>
<sequence length="310" mass="33998">MNKARPNLHYRRVEKGETSSTNSEQAAKEVGEVSLRVDTIASNHLHNDIINASDNEDVDEELIMEDSRGNKIANTEGQALLKIRSPVVDAPVVTVAVTTIVNANVAVGSKAKDASKDFENIRDSTSAGGVNADAVSVSKFKNSSSSPDSFYASQSLDTETMHRVYNPRWKVTNDSILKDPYVCQDLTDRLAPIVFFTKLRAMDYDQLYYEFNIGAARQKRMHLKSLLSLKESEAAEAISLRSQLSVVEAADAAKSTELRVLKEKNFACEGERNVLSERVATLESVTTSKEDELASLSSQVAKLTADLSGF</sequence>
<dbReference type="Proteomes" id="UP001151760">
    <property type="component" value="Unassembled WGS sequence"/>
</dbReference>
<reference evidence="2" key="2">
    <citation type="submission" date="2022-01" db="EMBL/GenBank/DDBJ databases">
        <authorList>
            <person name="Yamashiro T."/>
            <person name="Shiraishi A."/>
            <person name="Satake H."/>
            <person name="Nakayama K."/>
        </authorList>
    </citation>
    <scope>NUCLEOTIDE SEQUENCE</scope>
</reference>
<keyword evidence="3" id="KW-1185">Reference proteome</keyword>
<protein>
    <submittedName>
        <fullName evidence="2">Uncharacterized protein</fullName>
    </submittedName>
</protein>
<reference evidence="2" key="1">
    <citation type="journal article" date="2022" name="Int. J. Mol. Sci.">
        <title>Draft Genome of Tanacetum Coccineum: Genomic Comparison of Closely Related Tanacetum-Family Plants.</title>
        <authorList>
            <person name="Yamashiro T."/>
            <person name="Shiraishi A."/>
            <person name="Nakayama K."/>
            <person name="Satake H."/>
        </authorList>
    </citation>
    <scope>NUCLEOTIDE SEQUENCE</scope>
</reference>
<evidence type="ECO:0000256" key="1">
    <source>
        <dbReference type="SAM" id="MobiDB-lite"/>
    </source>
</evidence>
<comment type="caution">
    <text evidence="2">The sequence shown here is derived from an EMBL/GenBank/DDBJ whole genome shotgun (WGS) entry which is preliminary data.</text>
</comment>
<organism evidence="2 3">
    <name type="scientific">Tanacetum coccineum</name>
    <dbReference type="NCBI Taxonomy" id="301880"/>
    <lineage>
        <taxon>Eukaryota</taxon>
        <taxon>Viridiplantae</taxon>
        <taxon>Streptophyta</taxon>
        <taxon>Embryophyta</taxon>
        <taxon>Tracheophyta</taxon>
        <taxon>Spermatophyta</taxon>
        <taxon>Magnoliopsida</taxon>
        <taxon>eudicotyledons</taxon>
        <taxon>Gunneridae</taxon>
        <taxon>Pentapetalae</taxon>
        <taxon>asterids</taxon>
        <taxon>campanulids</taxon>
        <taxon>Asterales</taxon>
        <taxon>Asteraceae</taxon>
        <taxon>Asteroideae</taxon>
        <taxon>Anthemideae</taxon>
        <taxon>Anthemidinae</taxon>
        <taxon>Tanacetum</taxon>
    </lineage>
</organism>
<name>A0ABQ5EUX1_9ASTR</name>
<evidence type="ECO:0000313" key="2">
    <source>
        <dbReference type="EMBL" id="GJT54740.1"/>
    </source>
</evidence>
<dbReference type="EMBL" id="BQNB010016699">
    <property type="protein sequence ID" value="GJT54740.1"/>
    <property type="molecule type" value="Genomic_DNA"/>
</dbReference>
<evidence type="ECO:0000313" key="3">
    <source>
        <dbReference type="Proteomes" id="UP001151760"/>
    </source>
</evidence>
<feature type="compositionally biased region" description="Basic residues" evidence="1">
    <location>
        <begin position="1"/>
        <end position="10"/>
    </location>
</feature>